<evidence type="ECO:0000313" key="1">
    <source>
        <dbReference type="EMBL" id="OAY62116.1"/>
    </source>
</evidence>
<organism evidence="2">
    <name type="scientific">Manihot esculenta</name>
    <name type="common">Cassava</name>
    <name type="synonym">Jatropha manihot</name>
    <dbReference type="NCBI Taxonomy" id="3983"/>
    <lineage>
        <taxon>Eukaryota</taxon>
        <taxon>Viridiplantae</taxon>
        <taxon>Streptophyta</taxon>
        <taxon>Embryophyta</taxon>
        <taxon>Tracheophyta</taxon>
        <taxon>Spermatophyta</taxon>
        <taxon>Magnoliopsida</taxon>
        <taxon>eudicotyledons</taxon>
        <taxon>Gunneridae</taxon>
        <taxon>Pentapetalae</taxon>
        <taxon>rosids</taxon>
        <taxon>fabids</taxon>
        <taxon>Malpighiales</taxon>
        <taxon>Euphorbiaceae</taxon>
        <taxon>Crotonoideae</taxon>
        <taxon>Manihoteae</taxon>
        <taxon>Manihot</taxon>
    </lineage>
</organism>
<dbReference type="EMBL" id="CM004387">
    <property type="protein sequence ID" value="OAY62116.1"/>
    <property type="molecule type" value="Genomic_DNA"/>
</dbReference>
<gene>
    <name evidence="1" type="ORF">MANES_01G242700</name>
    <name evidence="2" type="ORF">MANES_01G242900</name>
</gene>
<proteinExistence type="predicted"/>
<dbReference type="AlphaFoldDB" id="A0A251M3X1"/>
<reference evidence="2" key="1">
    <citation type="submission" date="2016-02" db="EMBL/GenBank/DDBJ databases">
        <title>WGS assembly of Manihot esculenta.</title>
        <authorList>
            <person name="Bredeson J.V."/>
            <person name="Prochnik S.E."/>
            <person name="Lyons J.B."/>
            <person name="Schmutz J."/>
            <person name="Grimwood J."/>
            <person name="Vrebalov J."/>
            <person name="Bart R.S."/>
            <person name="Amuge T."/>
            <person name="Ferguson M.E."/>
            <person name="Green R."/>
            <person name="Putnam N."/>
            <person name="Stites J."/>
            <person name="Rounsley S."/>
            <person name="Rokhsar D.S."/>
        </authorList>
    </citation>
    <scope>NUCLEOTIDE SEQUENCE [LARGE SCALE GENOMIC DNA]</scope>
    <source>
        <tissue evidence="2">Leaf</tissue>
    </source>
</reference>
<sequence>MRQWSPNETDMATRSQGFLQGGIVNKLLSSESAFRELNISIATSTESERVIAFTLPTEK</sequence>
<name>A0A251M3X1_MANES</name>
<accession>A0A251M3X1</accession>
<dbReference type="EMBL" id="CM004387">
    <property type="protein sequence ID" value="OAY62119.1"/>
    <property type="molecule type" value="Genomic_DNA"/>
</dbReference>
<protein>
    <submittedName>
        <fullName evidence="2">Uncharacterized protein</fullName>
    </submittedName>
</protein>
<evidence type="ECO:0000313" key="2">
    <source>
        <dbReference type="EMBL" id="OAY62119.1"/>
    </source>
</evidence>